<evidence type="ECO:0000256" key="2">
    <source>
        <dbReference type="SAM" id="Phobius"/>
    </source>
</evidence>
<feature type="region of interest" description="Disordered" evidence="1">
    <location>
        <begin position="381"/>
        <end position="400"/>
    </location>
</feature>
<feature type="transmembrane region" description="Helical" evidence="2">
    <location>
        <begin position="63"/>
        <end position="86"/>
    </location>
</feature>
<protein>
    <submittedName>
        <fullName evidence="3">DUF2254 domain-containing protein</fullName>
    </submittedName>
</protein>
<feature type="transmembrane region" description="Helical" evidence="2">
    <location>
        <begin position="92"/>
        <end position="113"/>
    </location>
</feature>
<feature type="transmembrane region" description="Helical" evidence="2">
    <location>
        <begin position="20"/>
        <end position="42"/>
    </location>
</feature>
<feature type="non-terminal residue" evidence="3">
    <location>
        <position position="1"/>
    </location>
</feature>
<keyword evidence="2" id="KW-0812">Transmembrane</keyword>
<gene>
    <name evidence="3" type="ORF">ACFSF0_17425</name>
</gene>
<dbReference type="Pfam" id="PF10011">
    <property type="entry name" value="DUF2254"/>
    <property type="match status" value="1"/>
</dbReference>
<keyword evidence="2" id="KW-0472">Membrane</keyword>
<proteinExistence type="predicted"/>
<evidence type="ECO:0000313" key="3">
    <source>
        <dbReference type="EMBL" id="MFD1712382.1"/>
    </source>
</evidence>
<sequence length="400" mass="42985">VQQACWQLPEDHARTVLGGLLPSMLAVVTFSLGTMVAAFSSASSGATPRAAAIVMRDPGAHRAIASFLAAFIYAIVAKVALALQFYGPVGRFVLLLGTLVVLAYLIVRLVLWVRSLTRLGRLSDTLEKTADVADKALARYVEDPWMGSQPGPADRALGVLIHPDRAGYLVAVDFESLQRQAEQTGKVIHVLTRPGQFVAPSIPVAHIEGQDCEVDGPALAEILDAFVVSSWRSLDDDPRYAVVVMSEIAQRALSPAINDPGTAIQTATAMAALLVRRFPRSPRESATNNSKGESSTVRYPDVTVIPLDEAGLVRDAFDPIARDGAAVFEVHCRLQKLLAVVHADCSEPLAASARKVASRALKRSLAALQLEEERDELMNLHRASFADEDGPGARQEASNR</sequence>
<accession>A0ABW4KWH1</accession>
<keyword evidence="4" id="KW-1185">Reference proteome</keyword>
<dbReference type="Proteomes" id="UP001597304">
    <property type="component" value="Unassembled WGS sequence"/>
</dbReference>
<reference evidence="4" key="1">
    <citation type="journal article" date="2019" name="Int. J. Syst. Evol. Microbiol.">
        <title>The Global Catalogue of Microorganisms (GCM) 10K type strain sequencing project: providing services to taxonomists for standard genome sequencing and annotation.</title>
        <authorList>
            <consortium name="The Broad Institute Genomics Platform"/>
            <consortium name="The Broad Institute Genome Sequencing Center for Infectious Disease"/>
            <person name="Wu L."/>
            <person name="Ma J."/>
        </authorList>
    </citation>
    <scope>NUCLEOTIDE SEQUENCE [LARGE SCALE GENOMIC DNA]</scope>
    <source>
        <strain evidence="4">LMG 29247</strain>
    </source>
</reference>
<dbReference type="EMBL" id="JBHUEJ010000043">
    <property type="protein sequence ID" value="MFD1712382.1"/>
    <property type="molecule type" value="Genomic_DNA"/>
</dbReference>
<evidence type="ECO:0000313" key="4">
    <source>
        <dbReference type="Proteomes" id="UP001597304"/>
    </source>
</evidence>
<evidence type="ECO:0000256" key="1">
    <source>
        <dbReference type="SAM" id="MobiDB-lite"/>
    </source>
</evidence>
<keyword evidence="2" id="KW-1133">Transmembrane helix</keyword>
<dbReference type="InterPro" id="IPR018723">
    <property type="entry name" value="DUF2254_membrane"/>
</dbReference>
<dbReference type="RefSeq" id="WP_377615100.1">
    <property type="nucleotide sequence ID" value="NZ_JBHUEJ010000043.1"/>
</dbReference>
<organism evidence="3 4">
    <name type="scientific">Ottowia flava</name>
    <dbReference type="NCBI Taxonomy" id="2675430"/>
    <lineage>
        <taxon>Bacteria</taxon>
        <taxon>Pseudomonadati</taxon>
        <taxon>Pseudomonadota</taxon>
        <taxon>Betaproteobacteria</taxon>
        <taxon>Burkholderiales</taxon>
        <taxon>Comamonadaceae</taxon>
        <taxon>Ottowia</taxon>
    </lineage>
</organism>
<comment type="caution">
    <text evidence="3">The sequence shown here is derived from an EMBL/GenBank/DDBJ whole genome shotgun (WGS) entry which is preliminary data.</text>
</comment>
<name>A0ABW4KWH1_9BURK</name>